<dbReference type="Pfam" id="PF13193">
    <property type="entry name" value="AMP-binding_C"/>
    <property type="match status" value="1"/>
</dbReference>
<dbReference type="KEGG" id="dwd:DSCW_52520"/>
<feature type="domain" description="AMP-binding enzyme C-terminal" evidence="6">
    <location>
        <begin position="419"/>
        <end position="497"/>
    </location>
</feature>
<evidence type="ECO:0000259" key="6">
    <source>
        <dbReference type="Pfam" id="PF13193"/>
    </source>
</evidence>
<dbReference type="GO" id="GO:0015645">
    <property type="term" value="F:fatty acid ligase activity"/>
    <property type="evidence" value="ECO:0007669"/>
    <property type="project" value="TreeGrafter"/>
</dbReference>
<evidence type="ECO:0000313" key="8">
    <source>
        <dbReference type="Proteomes" id="UP000427769"/>
    </source>
</evidence>
<dbReference type="AlphaFoldDB" id="A0A5K7ZAT1"/>
<dbReference type="OrthoDB" id="9799237at2"/>
<evidence type="ECO:0000313" key="7">
    <source>
        <dbReference type="EMBL" id="BBO77835.1"/>
    </source>
</evidence>
<dbReference type="GO" id="GO:0004321">
    <property type="term" value="F:fatty-acyl-CoA synthase activity"/>
    <property type="evidence" value="ECO:0007669"/>
    <property type="project" value="TreeGrafter"/>
</dbReference>
<proteinExistence type="inferred from homology"/>
<dbReference type="RefSeq" id="WP_155306536.1">
    <property type="nucleotide sequence ID" value="NZ_AP021875.1"/>
</dbReference>
<dbReference type="Gene3D" id="3.30.300.30">
    <property type="match status" value="1"/>
</dbReference>
<dbReference type="GO" id="GO:0006637">
    <property type="term" value="P:acyl-CoA metabolic process"/>
    <property type="evidence" value="ECO:0007669"/>
    <property type="project" value="TreeGrafter"/>
</dbReference>
<accession>A0A5K7ZAT1</accession>
<dbReference type="InterPro" id="IPR020845">
    <property type="entry name" value="AMP-binding_CS"/>
</dbReference>
<evidence type="ECO:0000256" key="3">
    <source>
        <dbReference type="ARBA" id="ARBA00022741"/>
    </source>
</evidence>
<protein>
    <submittedName>
        <fullName evidence="7">Acetate--CoA ligase</fullName>
    </submittedName>
</protein>
<name>A0A5K7ZAT1_9BACT</name>
<keyword evidence="3" id="KW-0547">Nucleotide-binding</keyword>
<dbReference type="FunFam" id="3.30.300.30:FF:000005">
    <property type="entry name" value="Acyl-coenzyme A synthetase ACSM5, mitochondrial"/>
    <property type="match status" value="1"/>
</dbReference>
<dbReference type="GO" id="GO:0006633">
    <property type="term" value="P:fatty acid biosynthetic process"/>
    <property type="evidence" value="ECO:0007669"/>
    <property type="project" value="TreeGrafter"/>
</dbReference>
<dbReference type="GO" id="GO:0005524">
    <property type="term" value="F:ATP binding"/>
    <property type="evidence" value="ECO:0007669"/>
    <property type="project" value="UniProtKB-KW"/>
</dbReference>
<reference evidence="7 8" key="1">
    <citation type="submission" date="2019-11" db="EMBL/GenBank/DDBJ databases">
        <title>Comparative genomics of hydrocarbon-degrading Desulfosarcina strains.</title>
        <authorList>
            <person name="Watanabe M."/>
            <person name="Kojima H."/>
            <person name="Fukui M."/>
        </authorList>
    </citation>
    <scope>NUCLEOTIDE SEQUENCE [LARGE SCALE GENOMIC DNA]</scope>
    <source>
        <strain evidence="7 8">PP31</strain>
    </source>
</reference>
<dbReference type="InterPro" id="IPR042099">
    <property type="entry name" value="ANL_N_sf"/>
</dbReference>
<dbReference type="PANTHER" id="PTHR43605">
    <property type="entry name" value="ACYL-COENZYME A SYNTHETASE"/>
    <property type="match status" value="1"/>
</dbReference>
<dbReference type="InterPro" id="IPR000873">
    <property type="entry name" value="AMP-dep_synth/lig_dom"/>
</dbReference>
<dbReference type="EMBL" id="AP021875">
    <property type="protein sequence ID" value="BBO77835.1"/>
    <property type="molecule type" value="Genomic_DNA"/>
</dbReference>
<dbReference type="Proteomes" id="UP000427769">
    <property type="component" value="Chromosome"/>
</dbReference>
<dbReference type="GO" id="GO:0016405">
    <property type="term" value="F:CoA-ligase activity"/>
    <property type="evidence" value="ECO:0007669"/>
    <property type="project" value="UniProtKB-ARBA"/>
</dbReference>
<dbReference type="InterPro" id="IPR051087">
    <property type="entry name" value="Mitochondrial_ACSM"/>
</dbReference>
<dbReference type="PROSITE" id="PS00455">
    <property type="entry name" value="AMP_BINDING"/>
    <property type="match status" value="1"/>
</dbReference>
<evidence type="ECO:0000259" key="5">
    <source>
        <dbReference type="Pfam" id="PF00501"/>
    </source>
</evidence>
<gene>
    <name evidence="7" type="ORF">DSCW_52520</name>
</gene>
<evidence type="ECO:0000256" key="2">
    <source>
        <dbReference type="ARBA" id="ARBA00022598"/>
    </source>
</evidence>
<dbReference type="SUPFAM" id="SSF56801">
    <property type="entry name" value="Acetyl-CoA synthetase-like"/>
    <property type="match status" value="1"/>
</dbReference>
<evidence type="ECO:0000256" key="4">
    <source>
        <dbReference type="ARBA" id="ARBA00022840"/>
    </source>
</evidence>
<organism evidence="7 8">
    <name type="scientific">Desulfosarcina widdelii</name>
    <dbReference type="NCBI Taxonomy" id="947919"/>
    <lineage>
        <taxon>Bacteria</taxon>
        <taxon>Pseudomonadati</taxon>
        <taxon>Thermodesulfobacteriota</taxon>
        <taxon>Desulfobacteria</taxon>
        <taxon>Desulfobacterales</taxon>
        <taxon>Desulfosarcinaceae</taxon>
        <taxon>Desulfosarcina</taxon>
    </lineage>
</organism>
<dbReference type="InterPro" id="IPR045851">
    <property type="entry name" value="AMP-bd_C_sf"/>
</dbReference>
<dbReference type="PANTHER" id="PTHR43605:SF10">
    <property type="entry name" value="ACYL-COA SYNTHETASE MEDIUM CHAIN FAMILY MEMBER 3"/>
    <property type="match status" value="1"/>
</dbReference>
<keyword evidence="4" id="KW-0067">ATP-binding</keyword>
<dbReference type="Gene3D" id="3.40.50.12780">
    <property type="entry name" value="N-terminal domain of ligase-like"/>
    <property type="match status" value="1"/>
</dbReference>
<sequence length="516" mass="57913">MRLEYKTFEDAKNKFKWSERWEVFDKDRSNLNIAYECVDRHIKDKTAIRLKNSDGSIESYTFSELSDLTSKFANMLGRQGVNAGDRVGIVLNPSIEYYVSFFGTLKRGAVAVPCYSLLGPEGLGYRLGDSNAKIAIISRDRAGVIPSGLVSTVIHSEELIETIQKEKAVYEPRTSADTLALIQFSSGTTGQPKQVLYNHSAMSVAAVFTRFWLGLKEGDRYICTSSPAWGHGIWYGTVGPLIYGNGIGAFSGKFNPEMLLEAFEQFEVTVTSNIPRVYKMIMECDKIDNYDLKLRRLTYTGDGIEKEVVTYFQKKLGLYIGSTYGNTESGPIVLDYAFDDWKPRLGSAGKAILGVKIGILDEDGNLLPAGKIGQAAVWRKNEWNGIGDYGYLDEDDYFWPKGRSDDVIKSSGYRIGPFEIENVLEKHKAVERSAVIGSPDKERGEIVKAFIVAVPNVDKTEELKKDIQEFVKSVLSFHEYPKEIEFVDDLPQTPDGKLKRKALKALEYERKGKKLK</sequence>
<keyword evidence="8" id="KW-1185">Reference proteome</keyword>
<keyword evidence="2 7" id="KW-0436">Ligase</keyword>
<dbReference type="Pfam" id="PF00501">
    <property type="entry name" value="AMP-binding"/>
    <property type="match status" value="1"/>
</dbReference>
<feature type="domain" description="AMP-dependent synthetase/ligase" evidence="5">
    <location>
        <begin position="42"/>
        <end position="374"/>
    </location>
</feature>
<dbReference type="InterPro" id="IPR025110">
    <property type="entry name" value="AMP-bd_C"/>
</dbReference>
<evidence type="ECO:0000256" key="1">
    <source>
        <dbReference type="ARBA" id="ARBA00006432"/>
    </source>
</evidence>
<comment type="similarity">
    <text evidence="1">Belongs to the ATP-dependent AMP-binding enzyme family.</text>
</comment>